<sequence length="158" mass="17530">MNLKIWPSCILAILLLLNAKYCDFRRGKAAKGKKGTKNILAFSGVREYSRIGTSIQLPGAPKIVRASHFNFNFKLGYKIWLICIISGDPLPSVSWYKDGSEILMKDSVWIEAIVLEASKGIYTKIEIDPAVLGDSGIYTCMGHNNITNISKNFKVDAT</sequence>
<organism evidence="3 4">
    <name type="scientific">Romanomermis culicivorax</name>
    <name type="common">Nematode worm</name>
    <dbReference type="NCBI Taxonomy" id="13658"/>
    <lineage>
        <taxon>Eukaryota</taxon>
        <taxon>Metazoa</taxon>
        <taxon>Ecdysozoa</taxon>
        <taxon>Nematoda</taxon>
        <taxon>Enoplea</taxon>
        <taxon>Dorylaimia</taxon>
        <taxon>Mermithida</taxon>
        <taxon>Mermithoidea</taxon>
        <taxon>Mermithidae</taxon>
        <taxon>Romanomermis</taxon>
    </lineage>
</organism>
<keyword evidence="1" id="KW-0732">Signal</keyword>
<dbReference type="InterPro" id="IPR036179">
    <property type="entry name" value="Ig-like_dom_sf"/>
</dbReference>
<dbReference type="SUPFAM" id="SSF48726">
    <property type="entry name" value="Immunoglobulin"/>
    <property type="match status" value="1"/>
</dbReference>
<keyword evidence="3" id="KW-1185">Reference proteome</keyword>
<feature type="domain" description="Ig-like" evidence="2">
    <location>
        <begin position="61"/>
        <end position="156"/>
    </location>
</feature>
<dbReference type="PROSITE" id="PS50835">
    <property type="entry name" value="IG_LIKE"/>
    <property type="match status" value="1"/>
</dbReference>
<evidence type="ECO:0000259" key="2">
    <source>
        <dbReference type="PROSITE" id="PS50835"/>
    </source>
</evidence>
<dbReference type="CDD" id="cd00096">
    <property type="entry name" value="Ig"/>
    <property type="match status" value="1"/>
</dbReference>
<accession>A0A915JG23</accession>
<dbReference type="InterPro" id="IPR013098">
    <property type="entry name" value="Ig_I-set"/>
</dbReference>
<evidence type="ECO:0000313" key="3">
    <source>
        <dbReference type="Proteomes" id="UP000887565"/>
    </source>
</evidence>
<evidence type="ECO:0000313" key="4">
    <source>
        <dbReference type="WBParaSite" id="nRc.2.0.1.t24817-RA"/>
    </source>
</evidence>
<dbReference type="WBParaSite" id="nRc.2.0.1.t24817-RA">
    <property type="protein sequence ID" value="nRc.2.0.1.t24817-RA"/>
    <property type="gene ID" value="nRc.2.0.1.g24817"/>
</dbReference>
<dbReference type="Gene3D" id="2.60.40.10">
    <property type="entry name" value="Immunoglobulins"/>
    <property type="match status" value="1"/>
</dbReference>
<dbReference type="SMART" id="SM00408">
    <property type="entry name" value="IGc2"/>
    <property type="match status" value="1"/>
</dbReference>
<feature type="signal peptide" evidence="1">
    <location>
        <begin position="1"/>
        <end position="24"/>
    </location>
</feature>
<protein>
    <submittedName>
        <fullName evidence="4">Ig-like domain-containing protein</fullName>
    </submittedName>
</protein>
<dbReference type="AlphaFoldDB" id="A0A915JG23"/>
<dbReference type="InterPro" id="IPR007110">
    <property type="entry name" value="Ig-like_dom"/>
</dbReference>
<dbReference type="Pfam" id="PF07679">
    <property type="entry name" value="I-set"/>
    <property type="match status" value="1"/>
</dbReference>
<dbReference type="OMA" id="VLICKAK"/>
<proteinExistence type="predicted"/>
<reference evidence="4" key="1">
    <citation type="submission" date="2022-11" db="UniProtKB">
        <authorList>
            <consortium name="WormBaseParasite"/>
        </authorList>
    </citation>
    <scope>IDENTIFICATION</scope>
</reference>
<name>A0A915JG23_ROMCU</name>
<evidence type="ECO:0000256" key="1">
    <source>
        <dbReference type="SAM" id="SignalP"/>
    </source>
</evidence>
<dbReference type="InterPro" id="IPR003598">
    <property type="entry name" value="Ig_sub2"/>
</dbReference>
<dbReference type="Proteomes" id="UP000887565">
    <property type="component" value="Unplaced"/>
</dbReference>
<dbReference type="InterPro" id="IPR013783">
    <property type="entry name" value="Ig-like_fold"/>
</dbReference>
<feature type="chain" id="PRO_5038070476" evidence="1">
    <location>
        <begin position="25"/>
        <end position="158"/>
    </location>
</feature>